<dbReference type="Gene3D" id="1.10.3480.10">
    <property type="entry name" value="TorD-like"/>
    <property type="match status" value="1"/>
</dbReference>
<dbReference type="GO" id="GO:0005048">
    <property type="term" value="F:signal sequence binding"/>
    <property type="evidence" value="ECO:0007669"/>
    <property type="project" value="InterPro"/>
</dbReference>
<keyword evidence="1 2" id="KW-0143">Chaperone</keyword>
<dbReference type="InterPro" id="IPR050289">
    <property type="entry name" value="TorD/DmsD_chaperones"/>
</dbReference>
<reference evidence="3" key="1">
    <citation type="submission" date="2015-01" db="EMBL/GenBank/DDBJ databases">
        <title>Draft genome sequence of Pasteurella multocida isolated from alpaca pneumonia.</title>
        <authorList>
            <person name="Maturrano L."/>
            <person name="Hurtado R."/>
            <person name="Allasi N."/>
            <person name="Juscamayta E."/>
            <person name="Fernandez D."/>
            <person name="Maximiliano J."/>
            <person name="Rimac R."/>
            <person name="Rosadio R."/>
        </authorList>
    </citation>
    <scope>NUCLEOTIDE SEQUENCE</scope>
    <source>
        <strain evidence="3">UNMSM</strain>
    </source>
</reference>
<dbReference type="SUPFAM" id="SSF89155">
    <property type="entry name" value="TorD-like"/>
    <property type="match status" value="1"/>
</dbReference>
<protein>
    <recommendedName>
        <fullName evidence="2">Probable Tat proofreading chaperone DmsD</fullName>
    </recommendedName>
    <alternativeName>
        <fullName evidence="2">DMSO reductase maturation protein</fullName>
    </alternativeName>
    <alternativeName>
        <fullName evidence="2">Twin-arginine leader-binding protein DmsD</fullName>
    </alternativeName>
</protein>
<gene>
    <name evidence="3" type="primary">PM1757</name>
    <name evidence="2" type="synonym">dmsD</name>
</gene>
<dbReference type="InterPro" id="IPR026269">
    <property type="entry name" value="DmsD-type"/>
</dbReference>
<comment type="similarity">
    <text evidence="2">Belongs to the TorD/DmsD family. DmsD subfamily.</text>
</comment>
<organism evidence="3">
    <name type="scientific">Pasteurella multocida</name>
    <dbReference type="NCBI Taxonomy" id="747"/>
    <lineage>
        <taxon>Bacteria</taxon>
        <taxon>Pseudomonadati</taxon>
        <taxon>Pseudomonadota</taxon>
        <taxon>Gammaproteobacteria</taxon>
        <taxon>Pasteurellales</taxon>
        <taxon>Pasteurellaceae</taxon>
        <taxon>Pasteurella</taxon>
    </lineage>
</organism>
<dbReference type="NCBIfam" id="NF008632">
    <property type="entry name" value="PRK11621.1"/>
    <property type="match status" value="1"/>
</dbReference>
<dbReference type="InterPro" id="IPR020945">
    <property type="entry name" value="DMSO/NO3_reduct_chaperone"/>
</dbReference>
<dbReference type="InterPro" id="IPR036411">
    <property type="entry name" value="TorD-like_sf"/>
</dbReference>
<dbReference type="EMBL" id="KP659849">
    <property type="protein sequence ID" value="AMK07688.1"/>
    <property type="molecule type" value="Genomic_DNA"/>
</dbReference>
<evidence type="ECO:0000313" key="3">
    <source>
        <dbReference type="EMBL" id="AMK07688.1"/>
    </source>
</evidence>
<dbReference type="PANTHER" id="PTHR34227:SF13">
    <property type="entry name" value="TAT PROOFREADING CHAPERONE DMSD-RELATED"/>
    <property type="match status" value="1"/>
</dbReference>
<dbReference type="HAMAP" id="MF_00940">
    <property type="entry name" value="DmsD_chaperone"/>
    <property type="match status" value="1"/>
</dbReference>
<proteinExistence type="inferred from homology"/>
<dbReference type="PIRSF" id="PIRSF004690">
    <property type="entry name" value="DmsD"/>
    <property type="match status" value="1"/>
</dbReference>
<dbReference type="Pfam" id="PF02613">
    <property type="entry name" value="Nitrate_red_del"/>
    <property type="match status" value="1"/>
</dbReference>
<dbReference type="AlphaFoldDB" id="A0A126QD45"/>
<comment type="function">
    <text evidence="2">Required for biogenesis/assembly of DMSO reductase, but not for the interaction of the DmsA signal peptide with the Tat system. May be part of a chaperone cascade complex that facilitates a folding-maturation pathway for the substrate protein.</text>
</comment>
<dbReference type="PANTHER" id="PTHR34227">
    <property type="entry name" value="CHAPERONE PROTEIN YCDY"/>
    <property type="match status" value="1"/>
</dbReference>
<sequence>MLSAVCFMRILGIHVMNMPQRQWVSLSGRLLGALFYYAPTEVQLESILDFFRQPDWQHEWQHEVDATILQAIQQGLTTEALDTTYQELFIGPAALSAPPWGSVYLDPESVLFGDSLLKLREFLRQHRVEFVTTQNEPEDHIGLMLLLSAYLAENRPELLVIFLSEHVFTWSTRYLQLLANQQTSVFYRGLALLTQATLNQWQQQLDIQVNSVRLYR</sequence>
<accession>A0A126QD45</accession>
<name>A0A126QD45_PASMD</name>
<evidence type="ECO:0000256" key="1">
    <source>
        <dbReference type="ARBA" id="ARBA00023186"/>
    </source>
</evidence>
<dbReference type="InterPro" id="IPR028611">
    <property type="entry name" value="DmsD_chaperone"/>
</dbReference>
<evidence type="ECO:0000256" key="2">
    <source>
        <dbReference type="HAMAP-Rule" id="MF_00940"/>
    </source>
</evidence>